<reference evidence="5" key="1">
    <citation type="submission" date="2021-04" db="EMBL/GenBank/DDBJ databases">
        <title>Genome based classification of Actinospica acidithermotolerans sp. nov., an actinobacterium isolated from an Indonesian hot spring.</title>
        <authorList>
            <person name="Kusuma A.B."/>
            <person name="Putra K.E."/>
            <person name="Nafisah S."/>
            <person name="Loh J."/>
            <person name="Nouioui I."/>
            <person name="Goodfellow M."/>
        </authorList>
    </citation>
    <scope>NUCLEOTIDE SEQUENCE</scope>
    <source>
        <strain evidence="5">CSCA 57</strain>
    </source>
</reference>
<evidence type="ECO:0000256" key="2">
    <source>
        <dbReference type="ARBA" id="ARBA00023125"/>
    </source>
</evidence>
<dbReference type="SUPFAM" id="SSF47413">
    <property type="entry name" value="lambda repressor-like DNA-binding domains"/>
    <property type="match status" value="1"/>
</dbReference>
<comment type="caution">
    <text evidence="5">The sequence shown here is derived from an EMBL/GenBank/DDBJ whole genome shotgun (WGS) entry which is preliminary data.</text>
</comment>
<keyword evidence="6" id="KW-1185">Reference proteome</keyword>
<keyword evidence="3" id="KW-0804">Transcription</keyword>
<evidence type="ECO:0000256" key="3">
    <source>
        <dbReference type="ARBA" id="ARBA00023163"/>
    </source>
</evidence>
<dbReference type="Proteomes" id="UP000675781">
    <property type="component" value="Unassembled WGS sequence"/>
</dbReference>
<evidence type="ECO:0000313" key="6">
    <source>
        <dbReference type="Proteomes" id="UP000675781"/>
    </source>
</evidence>
<dbReference type="InterPro" id="IPR010982">
    <property type="entry name" value="Lambda_DNA-bd_dom_sf"/>
</dbReference>
<dbReference type="GO" id="GO:0003700">
    <property type="term" value="F:DNA-binding transcription factor activity"/>
    <property type="evidence" value="ECO:0007669"/>
    <property type="project" value="TreeGrafter"/>
</dbReference>
<dbReference type="PRINTS" id="PR00036">
    <property type="entry name" value="HTHLACI"/>
</dbReference>
<dbReference type="SMART" id="SM00354">
    <property type="entry name" value="HTH_LACI"/>
    <property type="match status" value="1"/>
</dbReference>
<proteinExistence type="predicted"/>
<evidence type="ECO:0000313" key="5">
    <source>
        <dbReference type="EMBL" id="MBR7836767.1"/>
    </source>
</evidence>
<dbReference type="Gene3D" id="3.40.50.2300">
    <property type="match status" value="2"/>
</dbReference>
<accession>A0A941EUR7</accession>
<name>A0A941EUR7_9ACTN</name>
<dbReference type="Pfam" id="PF00356">
    <property type="entry name" value="LacI"/>
    <property type="match status" value="1"/>
</dbReference>
<dbReference type="InterPro" id="IPR000843">
    <property type="entry name" value="HTH_LacI"/>
</dbReference>
<dbReference type="GO" id="GO:0000976">
    <property type="term" value="F:transcription cis-regulatory region binding"/>
    <property type="evidence" value="ECO:0007669"/>
    <property type="project" value="TreeGrafter"/>
</dbReference>
<dbReference type="Gene3D" id="1.10.260.40">
    <property type="entry name" value="lambda repressor-like DNA-binding domains"/>
    <property type="match status" value="1"/>
</dbReference>
<dbReference type="AlphaFoldDB" id="A0A941EUR7"/>
<dbReference type="CDD" id="cd06267">
    <property type="entry name" value="PBP1_LacI_sugar_binding-like"/>
    <property type="match status" value="1"/>
</dbReference>
<evidence type="ECO:0000259" key="4">
    <source>
        <dbReference type="PROSITE" id="PS50932"/>
    </source>
</evidence>
<dbReference type="SUPFAM" id="SSF53822">
    <property type="entry name" value="Periplasmic binding protein-like I"/>
    <property type="match status" value="1"/>
</dbReference>
<feature type="domain" description="HTH lacI-type" evidence="4">
    <location>
        <begin position="17"/>
        <end position="71"/>
    </location>
</feature>
<dbReference type="CDD" id="cd01392">
    <property type="entry name" value="HTH_LacI"/>
    <property type="match status" value="1"/>
</dbReference>
<keyword evidence="1" id="KW-0805">Transcription regulation</keyword>
<sequence>MTKEGRTADMAVAEGRATLQDVAERARVSTATVSRVLNGNYPVAAETRKRVEKAVRALGYVANAHARALAGVTSRTVGVVVSEIVDPFFSLIVHGIQREAAAAGRICLIGSTLGEEHRELEIIELLYEQRAEAVILVGGALLDERHQSKLAGRAKAMAAAGSKLVLCGRPPLAAPAPSAAVHYDNEHGALNATDHLMGLGHRRILYLGGWPGISTQRDRVAGYRLAHERRGLKVDPELVVEGEFSRRFGYERTARALADALDFTAILAANDATAAGALQALRDGGRRVPDDVSVVGYDDVPVAAETVPALTTVHIPLQEMGRAAVRLAVGPQDTGRKGDWSDDGPSQGSLVLGTHLVLRGSTAPAPVG</sequence>
<keyword evidence="2 5" id="KW-0238">DNA-binding</keyword>
<dbReference type="InterPro" id="IPR028082">
    <property type="entry name" value="Peripla_BP_I"/>
</dbReference>
<protein>
    <submittedName>
        <fullName evidence="5">LacI family DNA-binding transcriptional regulator</fullName>
    </submittedName>
</protein>
<dbReference type="PANTHER" id="PTHR30146:SF153">
    <property type="entry name" value="LACTOSE OPERON REPRESSOR"/>
    <property type="match status" value="1"/>
</dbReference>
<organism evidence="5 6">
    <name type="scientific">Actinospica durhamensis</name>
    <dbReference type="NCBI Taxonomy" id="1508375"/>
    <lineage>
        <taxon>Bacteria</taxon>
        <taxon>Bacillati</taxon>
        <taxon>Actinomycetota</taxon>
        <taxon>Actinomycetes</taxon>
        <taxon>Catenulisporales</taxon>
        <taxon>Actinospicaceae</taxon>
        <taxon>Actinospica</taxon>
    </lineage>
</organism>
<dbReference type="PROSITE" id="PS50932">
    <property type="entry name" value="HTH_LACI_2"/>
    <property type="match status" value="1"/>
</dbReference>
<evidence type="ECO:0000256" key="1">
    <source>
        <dbReference type="ARBA" id="ARBA00023015"/>
    </source>
</evidence>
<dbReference type="PROSITE" id="PS00356">
    <property type="entry name" value="HTH_LACI_1"/>
    <property type="match status" value="1"/>
</dbReference>
<gene>
    <name evidence="5" type="ORF">KDL01_26035</name>
</gene>
<dbReference type="PANTHER" id="PTHR30146">
    <property type="entry name" value="LACI-RELATED TRANSCRIPTIONAL REPRESSOR"/>
    <property type="match status" value="1"/>
</dbReference>
<dbReference type="Pfam" id="PF13377">
    <property type="entry name" value="Peripla_BP_3"/>
    <property type="match status" value="1"/>
</dbReference>
<dbReference type="EMBL" id="JAGSOG010000159">
    <property type="protein sequence ID" value="MBR7836767.1"/>
    <property type="molecule type" value="Genomic_DNA"/>
</dbReference>
<dbReference type="InterPro" id="IPR046335">
    <property type="entry name" value="LacI/GalR-like_sensor"/>
</dbReference>